<keyword evidence="4" id="KW-0732">Signal</keyword>
<dbReference type="GO" id="GO:0005581">
    <property type="term" value="C:collagen trimer"/>
    <property type="evidence" value="ECO:0007669"/>
    <property type="project" value="UniProtKB-KW"/>
</dbReference>
<evidence type="ECO:0000313" key="13">
    <source>
        <dbReference type="Ensembl" id="ENSCMIP00000035769.1"/>
    </source>
</evidence>
<feature type="region of interest" description="Disordered" evidence="9">
    <location>
        <begin position="2792"/>
        <end position="2812"/>
    </location>
</feature>
<feature type="compositionally biased region" description="Gly residues" evidence="9">
    <location>
        <begin position="2189"/>
        <end position="2198"/>
    </location>
</feature>
<dbReference type="FunCoup" id="A0A4W3IYN0">
    <property type="interactions" value="405"/>
</dbReference>
<feature type="region of interest" description="Disordered" evidence="9">
    <location>
        <begin position="1999"/>
        <end position="2061"/>
    </location>
</feature>
<comment type="subcellular location">
    <subcellularLocation>
        <location evidence="1">Secreted</location>
        <location evidence="1">Extracellular space</location>
        <location evidence="1">Extracellular matrix</location>
    </subcellularLocation>
</comment>
<name>A0A4W3IYN0_CALMI</name>
<evidence type="ECO:0000259" key="11">
    <source>
        <dbReference type="PROSITE" id="PS50279"/>
    </source>
</evidence>
<dbReference type="Pfam" id="PF00092">
    <property type="entry name" value="VWA"/>
    <property type="match status" value="11"/>
</dbReference>
<feature type="compositionally biased region" description="Basic and acidic residues" evidence="9">
    <location>
        <begin position="2102"/>
        <end position="2114"/>
    </location>
</feature>
<feature type="domain" description="VWFA" evidence="10">
    <location>
        <begin position="2360"/>
        <end position="2500"/>
    </location>
</feature>
<dbReference type="SMART" id="SM00327">
    <property type="entry name" value="VWA"/>
    <property type="match status" value="12"/>
</dbReference>
<feature type="compositionally biased region" description="Gly residues" evidence="9">
    <location>
        <begin position="2023"/>
        <end position="2032"/>
    </location>
</feature>
<feature type="domain" description="VWFA" evidence="10">
    <location>
        <begin position="196"/>
        <end position="368"/>
    </location>
</feature>
<dbReference type="Pfam" id="PF00014">
    <property type="entry name" value="Kunitz_BPTI"/>
    <property type="match status" value="1"/>
</dbReference>
<dbReference type="PROSITE" id="PS50853">
    <property type="entry name" value="FN3"/>
    <property type="match status" value="1"/>
</dbReference>
<dbReference type="SUPFAM" id="SSF49265">
    <property type="entry name" value="Fibronectin type III"/>
    <property type="match status" value="1"/>
</dbReference>
<evidence type="ECO:0000256" key="6">
    <source>
        <dbReference type="ARBA" id="ARBA00022889"/>
    </source>
</evidence>
<dbReference type="InterPro" id="IPR036116">
    <property type="entry name" value="FN3_sf"/>
</dbReference>
<organism evidence="13 14">
    <name type="scientific">Callorhinchus milii</name>
    <name type="common">Ghost shark</name>
    <dbReference type="NCBI Taxonomy" id="7868"/>
    <lineage>
        <taxon>Eukaryota</taxon>
        <taxon>Metazoa</taxon>
        <taxon>Chordata</taxon>
        <taxon>Craniata</taxon>
        <taxon>Vertebrata</taxon>
        <taxon>Chondrichthyes</taxon>
        <taxon>Holocephali</taxon>
        <taxon>Chimaeriformes</taxon>
        <taxon>Callorhinchidae</taxon>
        <taxon>Callorhinchus</taxon>
    </lineage>
</organism>
<dbReference type="InterPro" id="IPR036880">
    <property type="entry name" value="Kunitz_BPTI_sf"/>
</dbReference>
<dbReference type="CDD" id="cd01450">
    <property type="entry name" value="vWFA_subfamily_ECM"/>
    <property type="match status" value="2"/>
</dbReference>
<feature type="domain" description="VWFA" evidence="10">
    <location>
        <begin position="1391"/>
        <end position="1568"/>
    </location>
</feature>
<dbReference type="CDD" id="cd00063">
    <property type="entry name" value="FN3"/>
    <property type="match status" value="1"/>
</dbReference>
<keyword evidence="6" id="KW-0130">Cell adhesion</keyword>
<dbReference type="InterPro" id="IPR002223">
    <property type="entry name" value="Kunitz_BPTI"/>
</dbReference>
<reference evidence="14" key="3">
    <citation type="journal article" date="2014" name="Nature">
        <title>Elephant shark genome provides unique insights into gnathostome evolution.</title>
        <authorList>
            <consortium name="International Elephant Shark Genome Sequencing Consortium"/>
            <person name="Venkatesh B."/>
            <person name="Lee A.P."/>
            <person name="Ravi V."/>
            <person name="Maurya A.K."/>
            <person name="Lian M.M."/>
            <person name="Swann J.B."/>
            <person name="Ohta Y."/>
            <person name="Flajnik M.F."/>
            <person name="Sutoh Y."/>
            <person name="Kasahara M."/>
            <person name="Hoon S."/>
            <person name="Gangu V."/>
            <person name="Roy S.W."/>
            <person name="Irimia M."/>
            <person name="Korzh V."/>
            <person name="Kondrychyn I."/>
            <person name="Lim Z.W."/>
            <person name="Tay B.H."/>
            <person name="Tohari S."/>
            <person name="Kong K.W."/>
            <person name="Ho S."/>
            <person name="Lorente-Galdos B."/>
            <person name="Quilez J."/>
            <person name="Marques-Bonet T."/>
            <person name="Raney B.J."/>
            <person name="Ingham P.W."/>
            <person name="Tay A."/>
            <person name="Hillier L.W."/>
            <person name="Minx P."/>
            <person name="Boehm T."/>
            <person name="Wilson R.K."/>
            <person name="Brenner S."/>
            <person name="Warren W.C."/>
        </authorList>
    </citation>
    <scope>NUCLEOTIDE SEQUENCE [LARGE SCALE GENOMIC DNA]</scope>
</reference>
<dbReference type="Ensembl" id="ENSCMIT00000036298.1">
    <property type="protein sequence ID" value="ENSCMIP00000035769.1"/>
    <property type="gene ID" value="ENSCMIG00000015124.1"/>
</dbReference>
<dbReference type="OMA" id="CSPDQMC"/>
<reference evidence="14" key="1">
    <citation type="journal article" date="2006" name="Science">
        <title>Ancient noncoding elements conserved in the human genome.</title>
        <authorList>
            <person name="Venkatesh B."/>
            <person name="Kirkness E.F."/>
            <person name="Loh Y.H."/>
            <person name="Halpern A.L."/>
            <person name="Lee A.P."/>
            <person name="Johnson J."/>
            <person name="Dandona N."/>
            <person name="Viswanathan L.D."/>
            <person name="Tay A."/>
            <person name="Venter J.C."/>
            <person name="Strausberg R.L."/>
            <person name="Brenner S."/>
        </authorList>
    </citation>
    <scope>NUCLEOTIDE SEQUENCE [LARGE SCALE GENOMIC DNA]</scope>
</reference>
<dbReference type="SUPFAM" id="SSF53300">
    <property type="entry name" value="vWA-like"/>
    <property type="match status" value="12"/>
</dbReference>
<feature type="domain" description="VWFA" evidence="10">
    <location>
        <begin position="1192"/>
        <end position="1368"/>
    </location>
</feature>
<feature type="compositionally biased region" description="Low complexity" evidence="9">
    <location>
        <begin position="2172"/>
        <end position="2188"/>
    </location>
</feature>
<dbReference type="InterPro" id="IPR002035">
    <property type="entry name" value="VWF_A"/>
</dbReference>
<dbReference type="PRINTS" id="PR00453">
    <property type="entry name" value="VWFADOMAIN"/>
</dbReference>
<evidence type="ECO:0000259" key="12">
    <source>
        <dbReference type="PROSITE" id="PS50853"/>
    </source>
</evidence>
<protein>
    <submittedName>
        <fullName evidence="13">Collagen type VI alpha 3 chain</fullName>
    </submittedName>
</protein>
<dbReference type="CDD" id="cd01472">
    <property type="entry name" value="vWA_collagen"/>
    <property type="match status" value="1"/>
</dbReference>
<evidence type="ECO:0000256" key="1">
    <source>
        <dbReference type="ARBA" id="ARBA00004498"/>
    </source>
</evidence>
<feature type="domain" description="BPTI/Kunitz inhibitor" evidence="11">
    <location>
        <begin position="2932"/>
        <end position="2983"/>
    </location>
</feature>
<dbReference type="InterPro" id="IPR008160">
    <property type="entry name" value="Collagen"/>
</dbReference>
<feature type="compositionally biased region" description="Low complexity" evidence="9">
    <location>
        <begin position="2199"/>
        <end position="2209"/>
    </location>
</feature>
<feature type="domain" description="VWFA" evidence="10">
    <location>
        <begin position="1594"/>
        <end position="1767"/>
    </location>
</feature>
<evidence type="ECO:0000256" key="2">
    <source>
        <dbReference type="ARBA" id="ARBA00022525"/>
    </source>
</evidence>
<dbReference type="InterPro" id="IPR036465">
    <property type="entry name" value="vWFA_dom_sf"/>
</dbReference>
<dbReference type="InParanoid" id="A0A4W3IYN0"/>
<feature type="domain" description="VWFA" evidence="10">
    <location>
        <begin position="389"/>
        <end position="565"/>
    </location>
</feature>
<keyword evidence="8" id="KW-1015">Disulfide bond</keyword>
<accession>A0A4W3IYN0</accession>
<feature type="compositionally biased region" description="Low complexity" evidence="9">
    <location>
        <begin position="2033"/>
        <end position="2043"/>
    </location>
</feature>
<dbReference type="GO" id="GO:0004867">
    <property type="term" value="F:serine-type endopeptidase inhibitor activity"/>
    <property type="evidence" value="ECO:0007669"/>
    <property type="project" value="InterPro"/>
</dbReference>
<dbReference type="Pfam" id="PF01391">
    <property type="entry name" value="Collagen"/>
    <property type="match status" value="3"/>
</dbReference>
<evidence type="ECO:0000256" key="9">
    <source>
        <dbReference type="SAM" id="MobiDB-lite"/>
    </source>
</evidence>
<feature type="compositionally biased region" description="Low complexity" evidence="9">
    <location>
        <begin position="2273"/>
        <end position="2285"/>
    </location>
</feature>
<dbReference type="GeneTree" id="ENSGT00940000156462"/>
<sequence>MSKRDIFLLIDGSNNVGNVNFPLVRDFIQRIIENLDIDDGVVRVGVAQYSDNTNVEFYLNSYSKKSEVLNHVERLRLKGGSTLNIGSAMDFTFKNLLINSTGSRKDEGVPQILVVFTAGKSSDSLTNVKQALMEGGIISIGVGAKRADLEELKLIAFHKSLVFKVNEFSALQNIRQQVEGKVQTIAGTEHSVRLRDIVFMIDGTQANGRGFIQICDFVIEVIQELEIDNGNDRVAVVQYSSDPRLEFGLTDHSGKNEVITAIRNLKLKGGTTLNTGVALEYVNKNIFIPSSGSRRDSGASQILILFAGGKSKDDVRLGANELKVAQVVTTAIGARRADVAEIQMIALTPEFAFLLRDFQELSSIQQALITNLRTIIVIEQAADGAAKRDVVFLIDGSEKMRSSFSSVQSFISRVVEKLDVGSDKVRVSVVQYSDDPRPEFLLNSHSSKQDVMDAIRRLRVKGGRQTNTGEALSYITKSVFTINGGSRIQEGVPQFLILLTAGKSTDDVGRAALALKHTGVAPFTIGSRDADDEELRQISLSPDYVFRVDDLRNVGTLEQRLESPLSTLTKDQVVQIQRRILEGAVKRDVVFLVDGSERMRSSFPSVQSFISRVVEKLDVGSDKVRVSVVQYSDDPRPEFLLNSHSNKQDVMDAIRRLRVKGGRQTNTGEALSYVTKSVFTINGGSRIQEGVPQFLILLTAGKSTDDVRRAALALKHTGVVPFTIGSRDADDEELRQISLSPDYVFRVDDLRNVGTLEQRLESPLSTLTRDQVVQIQRRILEGAVKRDVVFLVDGSEKMRSSFPSVQSFISRVVEKLDVGSDKVRVSVVQYSDDPRPEFLLNSHSNKQDVMDAIRRLRFKGGRQTNTGEALSYVTKSVFTINGGSRIQEGVPQFLILLTAGKSTDDVRRAALALKRTGVAPFTIGSRDADDEELRQISLSPDYVFSVDDLRNVGTLEQRLESPLSTLTRDQIRVIVDQGRIIVDPTPQSVKRDVVFLVDGSDKASRSFSLVKTFIINVAENLDIGTDKVRVSVVQYGDQQKVEFLLNTYSTKPELLAALKNLNHRGGREINTGAALEYVRRNIITRDGGSRIQDGVPQFLILLTSGQSSDDVRQAALGLKLAAVAPFVIGSRDADRKEMQDISLSLDYVFSLETLQDPQAIRQDIVAPLTQLNNAQIIQIRNKLAAEGAIKRDIVFLIDGSDKLRRVFPAIQRFIIKVVDNLDVGMNKVRISVVQYSNEAKVNFLLNTHSTKAEVLGAVRNLAVLGGPNANTGMALAFVRANLFIKPAGSRIEEGVPQFLILFTGGKSTDNVGQAALALKEAGVAPFIIGSRDMDDEELRRISLSPNYIFKVDDLRDVGTLEQRLLKPLLNMKATEISTIHETLRSDNPKKDIVFLVDGSKNVNSGDFAHIRDFIIYLIDSLDIGANKIRIGLAQYSDRPRTEFFLKDHQRKVSLQGAIRRIRPVGDLRLNTGAAVNFVIQNHFISRAGSRKDEGVPQYLILITSSKSQDDIRASSDLIKNSGIYSFAVGAKNPDRDELKNIGTLPYSVYILNSFQLLPTMQEALRNQLLMVNPVDYETPEPPTPEASLRQKKADIVFALDGSMNVGRTNFPVLIEFIRSIVDASYRDDGSFQVGVVQYSSDVSHEFFLNSFTDRESVIKAIQNIQYKGGRMLNTGKALRQIKTQQLIRPAGSRVDEGVPQIVILLTGGKSTDDALLAARELRDSHIKLFTVALPNADVDEMSQIASEQAAAFRVTNYNGLSGLTEDILLTLADSISGELCPRVPDKVKDCNIDILLGLDVSSGGRGDNVFVPLRVLESKVGDVMQRISQLRTLSCSGSKVPVVRVGIMAYSRGGQRKFFDFEDYTPEIMKNFQTLRDDAPYVLDTRTLNAYLQAFRDRSSAGVKVIIHFTDGLDEDINTLRAEAETLRRGGIHSLLLVAMENVAGFEEAALLEFGRGFRYRRPLSISQLDLEYELAEELDNIAERVCCDVPCKCLGQSGDKGPQGPRGLKGNPGPKGFSGHPGYEGGPGERGPPGVNGTQGFQGCQGQGGMKGTRGYPGDKGLDGELGLDGINGEQGIYGIAGPSGERGDLGPRGLKGAKGGRGERGEMGHRGDPGTSGTDNTQRGIKGQKGDSGIAGDPGTDGTPGQRGPLGKNGATGRRGSAGPRGDKGAAGPPGSAGEPGFRGPQGPSGSGGQPGIIGAPGMRGPRGPFGPPGPDGENGRSGPIGRKGEPGTSGKRGESGPVGPRGEMGEDGKDGIGNPGPRGRKGERGPLGLPGPKGYLGENGVKGREGVKGNRGRRGYSGEPGADGQKGEYGYSGPQGEKGRRGLSVMTCDLVKQIRDSCPCCYGEKECPVYPTELAFVIDTSKDSNAAQLNSYKDFILKIVHNLTIVESNCPKGARVAVLTYNSEVMTEIRFSGARNKRDLISRIENMQFTRSSRESSLAHATQFVAKNTFKRVRSGFLMRKLAVFFPSGATSRSPELDAGILKIYDENIISVFLTPKDDNVLNRALQINETGLSQLLNFRNDEATMEKVMSCHVCLDFCEPNNLCDDKLFRQKRSPQPSDVDLDIAFVLDTSESTSPVQFLEIKRFIEYMTEQLEISPQPAASQRHARVAVVQHASYHFQANRSLAPVQVDFTLTGHSSATAITEYIRNKMVLLEGTRALGHAVEWTIANVFEKAPHPRPLRAVVIITIGDLTEAEREKLEVAVTRAKCKGYFFIIFSIEEQINRKNLAYLASFPHDVFFKHISDTSQLHSDAVLRFGRLLPKYLNGENTFYLATELQKQCERLQSDDAGPGTWGTHVKPSDNEISVDPPKLAEPGTDFSVSNVTEDSIFLQWGQAEPQEIHYYEVTVVKSNQNLLILKTNVTKPEIFLKELEDGQMYDVLVTGFYHSKAKTFYNSTFTTKSSANKSSPIILGQEPLENPETDRCMLDFDSGSRCLEYLAKWFFDGKNKICTQFWYGGCDGNANRFDTEAECLRECGKSLPERSTSESVGEENSLPGK</sequence>
<evidence type="ECO:0000256" key="5">
    <source>
        <dbReference type="ARBA" id="ARBA00022737"/>
    </source>
</evidence>
<feature type="compositionally biased region" description="Gly residues" evidence="9">
    <location>
        <begin position="2044"/>
        <end position="2053"/>
    </location>
</feature>
<keyword evidence="2" id="KW-0964">Secreted</keyword>
<evidence type="ECO:0000256" key="3">
    <source>
        <dbReference type="ARBA" id="ARBA00022530"/>
    </source>
</evidence>
<keyword evidence="14" id="KW-1185">Reference proteome</keyword>
<keyword evidence="5" id="KW-0677">Repeat</keyword>
<dbReference type="FunFam" id="3.40.50.410:FF:000003">
    <property type="entry name" value="Collagen type VI alpha 3 chain"/>
    <property type="match status" value="9"/>
</dbReference>
<dbReference type="FunFam" id="4.10.410.10:FF:000020">
    <property type="entry name" value="Collagen, type VI, alpha 3"/>
    <property type="match status" value="1"/>
</dbReference>
<dbReference type="CDD" id="cd22635">
    <property type="entry name" value="Kunitz_papilin"/>
    <property type="match status" value="1"/>
</dbReference>
<evidence type="ECO:0000256" key="7">
    <source>
        <dbReference type="ARBA" id="ARBA00023119"/>
    </source>
</evidence>
<feature type="domain" description="VWFA" evidence="10">
    <location>
        <begin position="787"/>
        <end position="963"/>
    </location>
</feature>
<keyword evidence="7" id="KW-0176">Collagen</keyword>
<feature type="region of interest" description="Disordered" evidence="9">
    <location>
        <begin position="2078"/>
        <end position="2327"/>
    </location>
</feature>
<dbReference type="PROSITE" id="PS00280">
    <property type="entry name" value="BPTI_KUNITZ_1"/>
    <property type="match status" value="1"/>
</dbReference>
<evidence type="ECO:0000256" key="4">
    <source>
        <dbReference type="ARBA" id="ARBA00022729"/>
    </source>
</evidence>
<dbReference type="GO" id="GO:0007155">
    <property type="term" value="P:cell adhesion"/>
    <property type="evidence" value="ECO:0007669"/>
    <property type="project" value="UniProtKB-KW"/>
</dbReference>
<dbReference type="InterPro" id="IPR020901">
    <property type="entry name" value="Prtase_inh_Kunz-CS"/>
</dbReference>
<feature type="domain" description="VWFA" evidence="10">
    <location>
        <begin position="588"/>
        <end position="764"/>
    </location>
</feature>
<feature type="domain" description="Fibronectin type-III" evidence="12">
    <location>
        <begin position="2822"/>
        <end position="2910"/>
    </location>
</feature>
<reference evidence="13" key="5">
    <citation type="submission" date="2025-09" db="UniProtKB">
        <authorList>
            <consortium name="Ensembl"/>
        </authorList>
    </citation>
    <scope>IDENTIFICATION</scope>
</reference>
<dbReference type="PANTHER" id="PTHR24020">
    <property type="entry name" value="COLLAGEN ALPHA"/>
    <property type="match status" value="1"/>
</dbReference>
<reference evidence="13" key="4">
    <citation type="submission" date="2025-08" db="UniProtKB">
        <authorList>
            <consortium name="Ensembl"/>
        </authorList>
    </citation>
    <scope>IDENTIFICATION</scope>
</reference>
<dbReference type="InterPro" id="IPR050525">
    <property type="entry name" value="ECM_Assembly_Org"/>
</dbReference>
<feature type="domain" description="VWFA" evidence="10">
    <location>
        <begin position="992"/>
        <end position="1168"/>
    </location>
</feature>
<dbReference type="SUPFAM" id="SSF57362">
    <property type="entry name" value="BPTI-like"/>
    <property type="match status" value="1"/>
</dbReference>
<dbReference type="FunFam" id="3.40.50.410:FF:000021">
    <property type="entry name" value="Collagen, type VI, alpha 3"/>
    <property type="match status" value="1"/>
</dbReference>
<feature type="domain" description="VWFA" evidence="10">
    <location>
        <begin position="5"/>
        <end position="178"/>
    </location>
</feature>
<evidence type="ECO:0000259" key="10">
    <source>
        <dbReference type="PROSITE" id="PS50234"/>
    </source>
</evidence>
<dbReference type="PANTHER" id="PTHR24020:SF13">
    <property type="entry name" value="COLLAGEN ALPHA-3(VI) CHAIN"/>
    <property type="match status" value="1"/>
</dbReference>
<dbReference type="PROSITE" id="PS50234">
    <property type="entry name" value="VWFA"/>
    <property type="match status" value="12"/>
</dbReference>
<evidence type="ECO:0000313" key="14">
    <source>
        <dbReference type="Proteomes" id="UP000314986"/>
    </source>
</evidence>
<feature type="domain" description="VWFA" evidence="10">
    <location>
        <begin position="2571"/>
        <end position="2767"/>
    </location>
</feature>
<dbReference type="Gene3D" id="4.10.410.10">
    <property type="entry name" value="Pancreatic trypsin inhibitor Kunitz domain"/>
    <property type="match status" value="1"/>
</dbReference>
<proteinExistence type="predicted"/>
<dbReference type="SMART" id="SM00131">
    <property type="entry name" value="KU"/>
    <property type="match status" value="1"/>
</dbReference>
<dbReference type="Gene3D" id="3.40.50.410">
    <property type="entry name" value="von Willebrand factor, type A domain"/>
    <property type="match status" value="11"/>
</dbReference>
<dbReference type="Proteomes" id="UP000314986">
    <property type="component" value="Unassembled WGS sequence"/>
</dbReference>
<dbReference type="PROSITE" id="PS50279">
    <property type="entry name" value="BPTI_KUNITZ_2"/>
    <property type="match status" value="1"/>
</dbReference>
<feature type="domain" description="VWFA" evidence="10">
    <location>
        <begin position="1793"/>
        <end position="1982"/>
    </location>
</feature>
<dbReference type="Gene3D" id="2.60.40.10">
    <property type="entry name" value="Immunoglobulins"/>
    <property type="match status" value="1"/>
</dbReference>
<evidence type="ECO:0000256" key="8">
    <source>
        <dbReference type="ARBA" id="ARBA00023157"/>
    </source>
</evidence>
<keyword evidence="3" id="KW-0272">Extracellular matrix</keyword>
<reference evidence="14" key="2">
    <citation type="journal article" date="2007" name="PLoS Biol.">
        <title>Survey sequencing and comparative analysis of the elephant shark (Callorhinchus milii) genome.</title>
        <authorList>
            <person name="Venkatesh B."/>
            <person name="Kirkness E.F."/>
            <person name="Loh Y.H."/>
            <person name="Halpern A.L."/>
            <person name="Lee A.P."/>
            <person name="Johnson J."/>
            <person name="Dandona N."/>
            <person name="Viswanathan L.D."/>
            <person name="Tay A."/>
            <person name="Venter J.C."/>
            <person name="Strausberg R.L."/>
            <person name="Brenner S."/>
        </authorList>
    </citation>
    <scope>NUCLEOTIDE SEQUENCE [LARGE SCALE GENOMIC DNA]</scope>
</reference>
<dbReference type="InterPro" id="IPR003961">
    <property type="entry name" value="FN3_dom"/>
</dbReference>
<dbReference type="InterPro" id="IPR013783">
    <property type="entry name" value="Ig-like_fold"/>
</dbReference>